<evidence type="ECO:0000313" key="1">
    <source>
        <dbReference type="EMBL" id="GHO57629.1"/>
    </source>
</evidence>
<evidence type="ECO:0008006" key="3">
    <source>
        <dbReference type="Google" id="ProtNLM"/>
    </source>
</evidence>
<dbReference type="Pfam" id="PF13384">
    <property type="entry name" value="HTH_23"/>
    <property type="match status" value="1"/>
</dbReference>
<comment type="caution">
    <text evidence="1">The sequence shown here is derived from an EMBL/GenBank/DDBJ whole genome shotgun (WGS) entry which is preliminary data.</text>
</comment>
<protein>
    <recommendedName>
        <fullName evidence="3">Helix-turn-helix domain-containing protein</fullName>
    </recommendedName>
</protein>
<dbReference type="Proteomes" id="UP000654345">
    <property type="component" value="Unassembled WGS sequence"/>
</dbReference>
<gene>
    <name evidence="1" type="ORF">KSB_61040</name>
</gene>
<reference evidence="1 2" key="1">
    <citation type="journal article" date="2021" name="Int. J. Syst. Evol. Microbiol.">
        <title>Reticulibacter mediterranei gen. nov., sp. nov., within the new family Reticulibacteraceae fam. nov., and Ktedonospora formicarum gen. nov., sp. nov., Ktedonobacter robiniae sp. nov., Dictyobacter formicarum sp. nov. and Dictyobacter arantiisoli sp. nov., belonging to the class Ktedonobacteria.</title>
        <authorList>
            <person name="Yabe S."/>
            <person name="Zheng Y."/>
            <person name="Wang C.M."/>
            <person name="Sakai Y."/>
            <person name="Abe K."/>
            <person name="Yokota A."/>
            <person name="Donadio S."/>
            <person name="Cavaletti L."/>
            <person name="Monciardini P."/>
        </authorList>
    </citation>
    <scope>NUCLEOTIDE SEQUENCE [LARGE SCALE GENOMIC DNA]</scope>
    <source>
        <strain evidence="1 2">SOSP1-30</strain>
    </source>
</reference>
<dbReference type="RefSeq" id="WP_201373990.1">
    <property type="nucleotide sequence ID" value="NZ_BNJG01000002.1"/>
</dbReference>
<organism evidence="1 2">
    <name type="scientific">Ktedonobacter robiniae</name>
    <dbReference type="NCBI Taxonomy" id="2778365"/>
    <lineage>
        <taxon>Bacteria</taxon>
        <taxon>Bacillati</taxon>
        <taxon>Chloroflexota</taxon>
        <taxon>Ktedonobacteria</taxon>
        <taxon>Ktedonobacterales</taxon>
        <taxon>Ktedonobacteraceae</taxon>
        <taxon>Ktedonobacter</taxon>
    </lineage>
</organism>
<name>A0ABQ3UXM4_9CHLR</name>
<dbReference type="Gene3D" id="1.10.10.60">
    <property type="entry name" value="Homeodomain-like"/>
    <property type="match status" value="1"/>
</dbReference>
<dbReference type="EMBL" id="BNJG01000002">
    <property type="protein sequence ID" value="GHO57629.1"/>
    <property type="molecule type" value="Genomic_DNA"/>
</dbReference>
<sequence>MARRSGRLARYQQVAELHEQGVKPREIAPLVGLSDRTVRGWLKRGTFPEVRKQRKRQSHFDAFAPLRSFSLAAWREKWLGPVA</sequence>
<accession>A0ABQ3UXM4</accession>
<evidence type="ECO:0000313" key="2">
    <source>
        <dbReference type="Proteomes" id="UP000654345"/>
    </source>
</evidence>
<proteinExistence type="predicted"/>
<keyword evidence="2" id="KW-1185">Reference proteome</keyword>